<gene>
    <name evidence="1" type="ORF">L0635_05065</name>
</gene>
<name>A0ABT4ITX9_9GAMM</name>
<dbReference type="Proteomes" id="UP001321125">
    <property type="component" value="Unassembled WGS sequence"/>
</dbReference>
<dbReference type="RefSeq" id="WP_268901283.1">
    <property type="nucleotide sequence ID" value="NZ_JAKNQT010000001.1"/>
</dbReference>
<keyword evidence="2" id="KW-1185">Reference proteome</keyword>
<accession>A0ABT4ITX9</accession>
<comment type="caution">
    <text evidence="1">The sequence shown here is derived from an EMBL/GenBank/DDBJ whole genome shotgun (WGS) entry which is preliminary data.</text>
</comment>
<evidence type="ECO:0000313" key="1">
    <source>
        <dbReference type="EMBL" id="MCZ0926452.1"/>
    </source>
</evidence>
<evidence type="ECO:0000313" key="2">
    <source>
        <dbReference type="Proteomes" id="UP001321125"/>
    </source>
</evidence>
<proteinExistence type="predicted"/>
<reference evidence="1 2" key="1">
    <citation type="submission" date="2022-02" db="EMBL/GenBank/DDBJ databases">
        <title>Study of halophilic communities from a Mexican lake.</title>
        <authorList>
            <person name="Hernandez-Soto L.M."/>
            <person name="Martinez-Abarca F."/>
            <person name="Ramirez-Saad H.C."/>
            <person name="Aguirre-Garrido J.F."/>
        </authorList>
    </citation>
    <scope>NUCLEOTIDE SEQUENCE [LARGE SCALE GENOMIC DNA]</scope>
    <source>
        <strain evidence="1 2">Hjan13</strain>
    </source>
</reference>
<dbReference type="EMBL" id="JAKNQU010000002">
    <property type="protein sequence ID" value="MCZ0926452.1"/>
    <property type="molecule type" value="Genomic_DNA"/>
</dbReference>
<organism evidence="1 2">
    <name type="scientific">Vreelandella janggokensis</name>
    <dbReference type="NCBI Taxonomy" id="370767"/>
    <lineage>
        <taxon>Bacteria</taxon>
        <taxon>Pseudomonadati</taxon>
        <taxon>Pseudomonadota</taxon>
        <taxon>Gammaproteobacteria</taxon>
        <taxon>Oceanospirillales</taxon>
        <taxon>Halomonadaceae</taxon>
        <taxon>Vreelandella</taxon>
    </lineage>
</organism>
<protein>
    <submittedName>
        <fullName evidence="1">Uncharacterized protein</fullName>
    </submittedName>
</protein>
<sequence length="252" mass="27323">MINFPVLRTKRLTVRMKELAMLDAIALAAIPDHLNEEATTAFLRASIDSIQGVESPEDWTVQERTMAVCHYMASVMDDGPDFSLANGEARFSDYLVGDQDYPDDLVEIGDIEGDRWQVRHLTGAMAGSIERLHGEIPNVSGYAHWRIGRMAAQLVPNGKAVPIGGDIDAAMIERMNVIARYPESVFTRLIAAFEQGRQALDHLFIMEADEHGLIALPKGGSAAEEPPARFPVGACITGLAKHLGGKSAVSGA</sequence>